<evidence type="ECO:0008006" key="4">
    <source>
        <dbReference type="Google" id="ProtNLM"/>
    </source>
</evidence>
<proteinExistence type="predicted"/>
<dbReference type="HOGENOM" id="CLU_882815_0_0_1"/>
<dbReference type="OMA" id="WMEIPLP"/>
<dbReference type="eggNOG" id="ENOG502SA85">
    <property type="taxonomic scope" value="Eukaryota"/>
</dbReference>
<dbReference type="STRING" id="692275.M3C5F5"/>
<name>M3C5F5_SPHMS</name>
<protein>
    <recommendedName>
        <fullName evidence="4">Myb-like domain-containing protein</fullName>
    </recommendedName>
</protein>
<organism evidence="2 3">
    <name type="scientific">Sphaerulina musiva (strain SO2202)</name>
    <name type="common">Poplar stem canker fungus</name>
    <name type="synonym">Septoria musiva</name>
    <dbReference type="NCBI Taxonomy" id="692275"/>
    <lineage>
        <taxon>Eukaryota</taxon>
        <taxon>Fungi</taxon>
        <taxon>Dikarya</taxon>
        <taxon>Ascomycota</taxon>
        <taxon>Pezizomycotina</taxon>
        <taxon>Dothideomycetes</taxon>
        <taxon>Dothideomycetidae</taxon>
        <taxon>Mycosphaerellales</taxon>
        <taxon>Mycosphaerellaceae</taxon>
        <taxon>Sphaerulina</taxon>
    </lineage>
</organism>
<sequence length="337" mass="35950">MATPPERPWTTHEKNSLMAEIIKTANPPVNVLFSVIQSLQLQPRWDDIPLPPGRSLNSCRLAYDDVRRSLSAPMGASLAPLNPTPMTAMTGSISTTLKRPFPYESAWLGSSTAGPTGGLTGREIRPKPSNPSAVPIQPSPTDQPTKKKRGRPTKAEALAKAEAAAASVPAFGEPGPVSMSRPASQSTPQPPPQPPPQPMTTMLSTARTDEPKPGLPPSLPPVTRMPIAAMLTPTAGEPHGGSLAHARPSSGRRRRARSTKSEQEEGESPPGRGNETGADYESPYARPDAPETPVKTAVLRNRGEEEEEQDIPRALPMPGLAHDTSDPRLSSDTEQQQ</sequence>
<keyword evidence="3" id="KW-1185">Reference proteome</keyword>
<dbReference type="GeneID" id="27901387"/>
<evidence type="ECO:0000313" key="2">
    <source>
        <dbReference type="EMBL" id="EMF15491.1"/>
    </source>
</evidence>
<feature type="region of interest" description="Disordered" evidence="1">
    <location>
        <begin position="108"/>
        <end position="337"/>
    </location>
</feature>
<dbReference type="EMBL" id="KB456261">
    <property type="protein sequence ID" value="EMF15491.1"/>
    <property type="molecule type" value="Genomic_DNA"/>
</dbReference>
<dbReference type="Proteomes" id="UP000016931">
    <property type="component" value="Unassembled WGS sequence"/>
</dbReference>
<reference evidence="2 3" key="1">
    <citation type="journal article" date="2012" name="PLoS Pathog.">
        <title>Diverse lifestyles and strategies of plant pathogenesis encoded in the genomes of eighteen Dothideomycetes fungi.</title>
        <authorList>
            <person name="Ohm R.A."/>
            <person name="Feau N."/>
            <person name="Henrissat B."/>
            <person name="Schoch C.L."/>
            <person name="Horwitz B.A."/>
            <person name="Barry K.W."/>
            <person name="Condon B.J."/>
            <person name="Copeland A.C."/>
            <person name="Dhillon B."/>
            <person name="Glaser F."/>
            <person name="Hesse C.N."/>
            <person name="Kosti I."/>
            <person name="LaButti K."/>
            <person name="Lindquist E.A."/>
            <person name="Lucas S."/>
            <person name="Salamov A.A."/>
            <person name="Bradshaw R.E."/>
            <person name="Ciuffetti L."/>
            <person name="Hamelin R.C."/>
            <person name="Kema G.H.J."/>
            <person name="Lawrence C."/>
            <person name="Scott J.A."/>
            <person name="Spatafora J.W."/>
            <person name="Turgeon B.G."/>
            <person name="de Wit P.J.G.M."/>
            <person name="Zhong S."/>
            <person name="Goodwin S.B."/>
            <person name="Grigoriev I.V."/>
        </authorList>
    </citation>
    <scope>NUCLEOTIDE SEQUENCE [LARGE SCALE GENOMIC DNA]</scope>
    <source>
        <strain evidence="2 3">SO2202</strain>
    </source>
</reference>
<evidence type="ECO:0000256" key="1">
    <source>
        <dbReference type="SAM" id="MobiDB-lite"/>
    </source>
</evidence>
<dbReference type="OrthoDB" id="5371646at2759"/>
<gene>
    <name evidence="2" type="ORF">SEPMUDRAFT_147366</name>
</gene>
<dbReference type="AlphaFoldDB" id="M3C5F5"/>
<dbReference type="RefSeq" id="XP_016763612.1">
    <property type="nucleotide sequence ID" value="XM_016904250.1"/>
</dbReference>
<feature type="compositionally biased region" description="Pro residues" evidence="1">
    <location>
        <begin position="188"/>
        <end position="198"/>
    </location>
</feature>
<evidence type="ECO:0000313" key="3">
    <source>
        <dbReference type="Proteomes" id="UP000016931"/>
    </source>
</evidence>
<accession>M3C5F5</accession>